<name>A0A8H4W0E1_9HELO</name>
<dbReference type="AlphaFoldDB" id="A0A8H4W0E1"/>
<organism evidence="1 2">
    <name type="scientific">Cudoniella acicularis</name>
    <dbReference type="NCBI Taxonomy" id="354080"/>
    <lineage>
        <taxon>Eukaryota</taxon>
        <taxon>Fungi</taxon>
        <taxon>Dikarya</taxon>
        <taxon>Ascomycota</taxon>
        <taxon>Pezizomycotina</taxon>
        <taxon>Leotiomycetes</taxon>
        <taxon>Helotiales</taxon>
        <taxon>Tricladiaceae</taxon>
        <taxon>Cudoniella</taxon>
    </lineage>
</organism>
<evidence type="ECO:0000313" key="2">
    <source>
        <dbReference type="Proteomes" id="UP000566819"/>
    </source>
</evidence>
<dbReference type="InterPro" id="IPR029063">
    <property type="entry name" value="SAM-dependent_MTases_sf"/>
</dbReference>
<sequence>MATPIESEPMWCKEYSNTTDVLWYNRTIELEKRMTPDTRHLLETYSNVPPAEIPAHISAIRDKAWAIRSHMCTGQGIFLNPSIPRHTSYPTILSRLKNGATLIDIGTFIGQDLRQLVLDGAPSTNMYAVDIVNHWDTGFDMYRDREKFHAKYIECDILHPSLELKELDGKMDIIWVTHLLHQWTWEGQVLAAKSLAALSRVGTLVCGYQVGADVETFQKATELMKGDSLLHDPKSFERMWDHVGEEMGMKWKTAVEYRSAEQMGWEPSDLGPRRLIHFTAERVE</sequence>
<dbReference type="Gene3D" id="3.40.50.150">
    <property type="entry name" value="Vaccinia Virus protein VP39"/>
    <property type="match status" value="1"/>
</dbReference>
<dbReference type="PANTHER" id="PTHR35897">
    <property type="entry name" value="METHYLTRANSFERASE AUSD"/>
    <property type="match status" value="1"/>
</dbReference>
<dbReference type="EMBL" id="JAAMPI010000731">
    <property type="protein sequence ID" value="KAF4629022.1"/>
    <property type="molecule type" value="Genomic_DNA"/>
</dbReference>
<protein>
    <recommendedName>
        <fullName evidence="3">Methyltransferase domain-containing protein</fullName>
    </recommendedName>
</protein>
<gene>
    <name evidence="1" type="ORF">G7Y89_g9133</name>
</gene>
<evidence type="ECO:0008006" key="3">
    <source>
        <dbReference type="Google" id="ProtNLM"/>
    </source>
</evidence>
<dbReference type="SUPFAM" id="SSF53335">
    <property type="entry name" value="S-adenosyl-L-methionine-dependent methyltransferases"/>
    <property type="match status" value="1"/>
</dbReference>
<accession>A0A8H4W0E1</accession>
<proteinExistence type="predicted"/>
<dbReference type="InterPro" id="IPR051654">
    <property type="entry name" value="Meroterpenoid_MTases"/>
</dbReference>
<reference evidence="1 2" key="1">
    <citation type="submission" date="2020-03" db="EMBL/GenBank/DDBJ databases">
        <title>Draft Genome Sequence of Cudoniella acicularis.</title>
        <authorList>
            <person name="Buettner E."/>
            <person name="Kellner H."/>
        </authorList>
    </citation>
    <scope>NUCLEOTIDE SEQUENCE [LARGE SCALE GENOMIC DNA]</scope>
    <source>
        <strain evidence="1 2">DSM 108380</strain>
    </source>
</reference>
<dbReference type="Proteomes" id="UP000566819">
    <property type="component" value="Unassembled WGS sequence"/>
</dbReference>
<comment type="caution">
    <text evidence="1">The sequence shown here is derived from an EMBL/GenBank/DDBJ whole genome shotgun (WGS) entry which is preliminary data.</text>
</comment>
<evidence type="ECO:0000313" key="1">
    <source>
        <dbReference type="EMBL" id="KAF4629022.1"/>
    </source>
</evidence>
<dbReference type="OrthoDB" id="2094832at2759"/>
<keyword evidence="2" id="KW-1185">Reference proteome</keyword>
<dbReference type="PANTHER" id="PTHR35897:SF2">
    <property type="entry name" value="METHYLTRANSFERASE DOMAIN-CONTAINING PROTEIN"/>
    <property type="match status" value="1"/>
</dbReference>